<evidence type="ECO:0000256" key="6">
    <source>
        <dbReference type="SAM" id="Phobius"/>
    </source>
</evidence>
<evidence type="ECO:0000256" key="5">
    <source>
        <dbReference type="SAM" id="MobiDB-lite"/>
    </source>
</evidence>
<feature type="transmembrane region" description="Helical" evidence="6">
    <location>
        <begin position="116"/>
        <end position="135"/>
    </location>
</feature>
<feature type="transmembrane region" description="Helical" evidence="6">
    <location>
        <begin position="77"/>
        <end position="96"/>
    </location>
</feature>
<dbReference type="Proteomes" id="UP001497512">
    <property type="component" value="Chromosome 19"/>
</dbReference>
<dbReference type="PROSITE" id="PS50132">
    <property type="entry name" value="RGS"/>
    <property type="match status" value="1"/>
</dbReference>
<gene>
    <name evidence="8" type="ORF">CSSPTR1EN2_LOCUS11495</name>
</gene>
<dbReference type="EMBL" id="OZ019911">
    <property type="protein sequence ID" value="CAK9212955.1"/>
    <property type="molecule type" value="Genomic_DNA"/>
</dbReference>
<keyword evidence="4 6" id="KW-0472">Membrane</keyword>
<dbReference type="SUPFAM" id="SSF48097">
    <property type="entry name" value="Regulator of G-protein signaling, RGS"/>
    <property type="match status" value="1"/>
</dbReference>
<feature type="transmembrane region" description="Helical" evidence="6">
    <location>
        <begin position="222"/>
        <end position="242"/>
    </location>
</feature>
<accession>A0ABP0U4U8</accession>
<sequence>MAMANRLRLLLQAAPVLSPSGSFSSSSSSSTACYKEGGCISDYVAVALTALVSLMIFGGSVLLVLGRTVPEIKAKQVPLLLIQSIGSIVWLTSLLMTRNMFKLSHRNSFLESCYLWQLWLEGPFGFGLLISCHIARAFRLYYVFVGRRLPPIRSTFLVPLLLVLWILLSTALQAVQPFRSINECSARWYIWVVIGSMHLFYALVLILCTWAIRNIRFEFNEFTELVTGVSICLIFLVLWIIMNIVKQLAAGGGRLLGVVARFVLVFLGNVIVSCLFWIPVTRPLLGHMLHPVLGAGRSNLNYDHSMGEALGVPNSGLLVPPAAHISLDEPLESLLQHKRFRLSFLSFAESRIAGETVHFWDEVRELSKLSLTQQDRRVYMADHIIQKYIVTGSQCEINISAQMRLEILSTNDLADPNLFKRAAEEAVHMMQTNLLKEYWQSSYFQELKNQIEIDMEYSAQLERMNIRDIPLRVIRNRDYELPTDNPFERSQASSVPSSGPLDPQGVNLGSRANGNSTSKSLDFKNIPPWESKAHESQSAYGNHLSKIRVNMDGSASSQSRHLSNRNRLGYLISQRSPSPPHCITPGLDSSYSDNENNNKAKDPNIITRPASR</sequence>
<feature type="transmembrane region" description="Helical" evidence="6">
    <location>
        <begin position="45"/>
        <end position="65"/>
    </location>
</feature>
<name>A0ABP0U4U8_9BRYO</name>
<feature type="transmembrane region" description="Helical" evidence="6">
    <location>
        <begin position="156"/>
        <end position="176"/>
    </location>
</feature>
<reference evidence="8" key="1">
    <citation type="submission" date="2024-02" db="EMBL/GenBank/DDBJ databases">
        <authorList>
            <consortium name="ELIXIR-Norway"/>
            <consortium name="Elixir Norway"/>
        </authorList>
    </citation>
    <scope>NUCLEOTIDE SEQUENCE</scope>
</reference>
<protein>
    <recommendedName>
        <fullName evidence="7">RGS domain-containing protein</fullName>
    </recommendedName>
</protein>
<dbReference type="PANTHER" id="PTHR10845:SF192">
    <property type="entry name" value="DOUBLE HIT, ISOFORM B"/>
    <property type="match status" value="1"/>
</dbReference>
<evidence type="ECO:0000259" key="7">
    <source>
        <dbReference type="PROSITE" id="PS50132"/>
    </source>
</evidence>
<dbReference type="InterPro" id="IPR016137">
    <property type="entry name" value="RGS"/>
</dbReference>
<keyword evidence="2 6" id="KW-0812">Transmembrane</keyword>
<keyword evidence="3 6" id="KW-1133">Transmembrane helix</keyword>
<feature type="region of interest" description="Disordered" evidence="5">
    <location>
        <begin position="482"/>
        <end position="526"/>
    </location>
</feature>
<evidence type="ECO:0000313" key="8">
    <source>
        <dbReference type="EMBL" id="CAK9212955.1"/>
    </source>
</evidence>
<feature type="transmembrane region" description="Helical" evidence="6">
    <location>
        <begin position="188"/>
        <end position="210"/>
    </location>
</feature>
<evidence type="ECO:0000313" key="9">
    <source>
        <dbReference type="Proteomes" id="UP001497512"/>
    </source>
</evidence>
<organism evidence="8 9">
    <name type="scientific">Sphagnum troendelagicum</name>
    <dbReference type="NCBI Taxonomy" id="128251"/>
    <lineage>
        <taxon>Eukaryota</taxon>
        <taxon>Viridiplantae</taxon>
        <taxon>Streptophyta</taxon>
        <taxon>Embryophyta</taxon>
        <taxon>Bryophyta</taxon>
        <taxon>Sphagnophytina</taxon>
        <taxon>Sphagnopsida</taxon>
        <taxon>Sphagnales</taxon>
        <taxon>Sphagnaceae</taxon>
        <taxon>Sphagnum</taxon>
    </lineage>
</organism>
<dbReference type="Pfam" id="PF00615">
    <property type="entry name" value="RGS"/>
    <property type="match status" value="1"/>
</dbReference>
<dbReference type="SMART" id="SM00315">
    <property type="entry name" value="RGS"/>
    <property type="match status" value="1"/>
</dbReference>
<feature type="compositionally biased region" description="Polar residues" evidence="5">
    <location>
        <begin position="510"/>
        <end position="520"/>
    </location>
</feature>
<feature type="transmembrane region" description="Helical" evidence="6">
    <location>
        <begin position="254"/>
        <end position="278"/>
    </location>
</feature>
<evidence type="ECO:0000256" key="3">
    <source>
        <dbReference type="ARBA" id="ARBA00022989"/>
    </source>
</evidence>
<dbReference type="InterPro" id="IPR044926">
    <property type="entry name" value="RGS_subdomain_2"/>
</dbReference>
<keyword evidence="9" id="KW-1185">Reference proteome</keyword>
<proteinExistence type="predicted"/>
<feature type="region of interest" description="Disordered" evidence="5">
    <location>
        <begin position="569"/>
        <end position="612"/>
    </location>
</feature>
<evidence type="ECO:0000256" key="2">
    <source>
        <dbReference type="ARBA" id="ARBA00022692"/>
    </source>
</evidence>
<dbReference type="PANTHER" id="PTHR10845">
    <property type="entry name" value="REGULATOR OF G PROTEIN SIGNALING"/>
    <property type="match status" value="1"/>
</dbReference>
<dbReference type="Gene3D" id="1.10.167.10">
    <property type="entry name" value="Regulator of G-protein Signalling 4, domain 2"/>
    <property type="match status" value="1"/>
</dbReference>
<dbReference type="InterPro" id="IPR036305">
    <property type="entry name" value="RGS_sf"/>
</dbReference>
<evidence type="ECO:0000256" key="1">
    <source>
        <dbReference type="ARBA" id="ARBA00004141"/>
    </source>
</evidence>
<feature type="domain" description="RGS" evidence="7">
    <location>
        <begin position="330"/>
        <end position="448"/>
    </location>
</feature>
<dbReference type="InterPro" id="IPR017978">
    <property type="entry name" value="GPCR_3_C"/>
</dbReference>
<evidence type="ECO:0000256" key="4">
    <source>
        <dbReference type="ARBA" id="ARBA00023136"/>
    </source>
</evidence>
<dbReference type="Pfam" id="PF00003">
    <property type="entry name" value="7tm_3"/>
    <property type="match status" value="1"/>
</dbReference>
<comment type="subcellular location">
    <subcellularLocation>
        <location evidence="1">Membrane</location>
        <topology evidence="1">Multi-pass membrane protein</topology>
    </subcellularLocation>
</comment>
<dbReference type="PROSITE" id="PS51257">
    <property type="entry name" value="PROKAR_LIPOPROTEIN"/>
    <property type="match status" value="1"/>
</dbReference>
<feature type="compositionally biased region" description="Polar residues" evidence="5">
    <location>
        <begin position="488"/>
        <end position="497"/>
    </location>
</feature>